<evidence type="ECO:0000256" key="7">
    <source>
        <dbReference type="ARBA" id="ARBA00023316"/>
    </source>
</evidence>
<evidence type="ECO:0008006" key="12">
    <source>
        <dbReference type="Google" id="ProtNLM"/>
    </source>
</evidence>
<dbReference type="Proteomes" id="UP000001514">
    <property type="component" value="Unassembled WGS sequence"/>
</dbReference>
<dbReference type="GO" id="GO:0005975">
    <property type="term" value="P:carbohydrate metabolic process"/>
    <property type="evidence" value="ECO:0007669"/>
    <property type="project" value="InterPro"/>
</dbReference>
<evidence type="ECO:0000256" key="9">
    <source>
        <dbReference type="RuleBase" id="RU361169"/>
    </source>
</evidence>
<keyword evidence="11" id="KW-1185">Reference proteome</keyword>
<protein>
    <recommendedName>
        <fullName evidence="12">Glycoside hydrolase family 28 protein</fullName>
    </recommendedName>
</protein>
<evidence type="ECO:0000256" key="4">
    <source>
        <dbReference type="ARBA" id="ARBA00022525"/>
    </source>
</evidence>
<dbReference type="InterPro" id="IPR006626">
    <property type="entry name" value="PbH1"/>
</dbReference>
<gene>
    <name evidence="10" type="ORF">SELMODRAFT_111266</name>
</gene>
<keyword evidence="4" id="KW-0964">Secreted</keyword>
<dbReference type="Gene3D" id="2.160.20.10">
    <property type="entry name" value="Single-stranded right-handed beta-helix, Pectin lyase-like"/>
    <property type="match status" value="1"/>
</dbReference>
<keyword evidence="3" id="KW-0134">Cell wall</keyword>
<feature type="active site" evidence="8">
    <location>
        <position position="248"/>
    </location>
</feature>
<proteinExistence type="inferred from homology"/>
<evidence type="ECO:0000256" key="8">
    <source>
        <dbReference type="PROSITE-ProRule" id="PRU10052"/>
    </source>
</evidence>
<comment type="subcellular location">
    <subcellularLocation>
        <location evidence="1">Secreted</location>
        <location evidence="1">Cell wall</location>
    </subcellularLocation>
</comment>
<evidence type="ECO:0000256" key="5">
    <source>
        <dbReference type="ARBA" id="ARBA00022801"/>
    </source>
</evidence>
<reference evidence="10 11" key="1">
    <citation type="journal article" date="2011" name="Science">
        <title>The Selaginella genome identifies genetic changes associated with the evolution of vascular plants.</title>
        <authorList>
            <person name="Banks J.A."/>
            <person name="Nishiyama T."/>
            <person name="Hasebe M."/>
            <person name="Bowman J.L."/>
            <person name="Gribskov M."/>
            <person name="dePamphilis C."/>
            <person name="Albert V.A."/>
            <person name="Aono N."/>
            <person name="Aoyama T."/>
            <person name="Ambrose B.A."/>
            <person name="Ashton N.W."/>
            <person name="Axtell M.J."/>
            <person name="Barker E."/>
            <person name="Barker M.S."/>
            <person name="Bennetzen J.L."/>
            <person name="Bonawitz N.D."/>
            <person name="Chapple C."/>
            <person name="Cheng C."/>
            <person name="Correa L.G."/>
            <person name="Dacre M."/>
            <person name="DeBarry J."/>
            <person name="Dreyer I."/>
            <person name="Elias M."/>
            <person name="Engstrom E.M."/>
            <person name="Estelle M."/>
            <person name="Feng L."/>
            <person name="Finet C."/>
            <person name="Floyd S.K."/>
            <person name="Frommer W.B."/>
            <person name="Fujita T."/>
            <person name="Gramzow L."/>
            <person name="Gutensohn M."/>
            <person name="Harholt J."/>
            <person name="Hattori M."/>
            <person name="Heyl A."/>
            <person name="Hirai T."/>
            <person name="Hiwatashi Y."/>
            <person name="Ishikawa M."/>
            <person name="Iwata M."/>
            <person name="Karol K.G."/>
            <person name="Koehler B."/>
            <person name="Kolukisaoglu U."/>
            <person name="Kubo M."/>
            <person name="Kurata T."/>
            <person name="Lalonde S."/>
            <person name="Li K."/>
            <person name="Li Y."/>
            <person name="Litt A."/>
            <person name="Lyons E."/>
            <person name="Manning G."/>
            <person name="Maruyama T."/>
            <person name="Michael T.P."/>
            <person name="Mikami K."/>
            <person name="Miyazaki S."/>
            <person name="Morinaga S."/>
            <person name="Murata T."/>
            <person name="Mueller-Roeber B."/>
            <person name="Nelson D.R."/>
            <person name="Obara M."/>
            <person name="Oguri Y."/>
            <person name="Olmstead R.G."/>
            <person name="Onodera N."/>
            <person name="Petersen B.L."/>
            <person name="Pils B."/>
            <person name="Prigge M."/>
            <person name="Rensing S.A."/>
            <person name="Riano-Pachon D.M."/>
            <person name="Roberts A.W."/>
            <person name="Sato Y."/>
            <person name="Scheller H.V."/>
            <person name="Schulz B."/>
            <person name="Schulz C."/>
            <person name="Shakirov E.V."/>
            <person name="Shibagaki N."/>
            <person name="Shinohara N."/>
            <person name="Shippen D.E."/>
            <person name="Soerensen I."/>
            <person name="Sotooka R."/>
            <person name="Sugimoto N."/>
            <person name="Sugita M."/>
            <person name="Sumikawa N."/>
            <person name="Tanurdzic M."/>
            <person name="Theissen G."/>
            <person name="Ulvskov P."/>
            <person name="Wakazuki S."/>
            <person name="Weng J.K."/>
            <person name="Willats W.W."/>
            <person name="Wipf D."/>
            <person name="Wolf P.G."/>
            <person name="Yang L."/>
            <person name="Zimmer A.D."/>
            <person name="Zhu Q."/>
            <person name="Mitros T."/>
            <person name="Hellsten U."/>
            <person name="Loque D."/>
            <person name="Otillar R."/>
            <person name="Salamov A."/>
            <person name="Schmutz J."/>
            <person name="Shapiro H."/>
            <person name="Lindquist E."/>
            <person name="Lucas S."/>
            <person name="Rokhsar D."/>
            <person name="Grigoriev I.V."/>
        </authorList>
    </citation>
    <scope>NUCLEOTIDE SEQUENCE [LARGE SCALE GENOMIC DNA]</scope>
</reference>
<evidence type="ECO:0000256" key="3">
    <source>
        <dbReference type="ARBA" id="ARBA00022512"/>
    </source>
</evidence>
<dbReference type="Gramene" id="EFJ19226">
    <property type="protein sequence ID" value="EFJ19226"/>
    <property type="gene ID" value="SELMODRAFT_111266"/>
</dbReference>
<dbReference type="STRING" id="88036.D8S8U4"/>
<dbReference type="SUPFAM" id="SSF51126">
    <property type="entry name" value="Pectin lyase-like"/>
    <property type="match status" value="1"/>
</dbReference>
<evidence type="ECO:0000256" key="1">
    <source>
        <dbReference type="ARBA" id="ARBA00004191"/>
    </source>
</evidence>
<dbReference type="KEGG" id="smo:SELMODRAFT_111266"/>
<keyword evidence="5 9" id="KW-0378">Hydrolase</keyword>
<dbReference type="HOGENOM" id="CLU_016031_2_3_1"/>
<name>D8S8U4_SELML</name>
<comment type="similarity">
    <text evidence="2 9">Belongs to the glycosyl hydrolase 28 family.</text>
</comment>
<accession>D8S8U4</accession>
<dbReference type="SMART" id="SM00710">
    <property type="entry name" value="PbH1"/>
    <property type="match status" value="4"/>
</dbReference>
<dbReference type="GO" id="GO:0004650">
    <property type="term" value="F:polygalacturonase activity"/>
    <property type="evidence" value="ECO:0007669"/>
    <property type="project" value="InterPro"/>
</dbReference>
<evidence type="ECO:0000313" key="10">
    <source>
        <dbReference type="EMBL" id="EFJ19226.1"/>
    </source>
</evidence>
<evidence type="ECO:0000256" key="2">
    <source>
        <dbReference type="ARBA" id="ARBA00008834"/>
    </source>
</evidence>
<dbReference type="Pfam" id="PF00295">
    <property type="entry name" value="Glyco_hydro_28"/>
    <property type="match status" value="1"/>
</dbReference>
<dbReference type="InterPro" id="IPR011050">
    <property type="entry name" value="Pectin_lyase_fold/virulence"/>
</dbReference>
<organism evidence="11">
    <name type="scientific">Selaginella moellendorffii</name>
    <name type="common">Spikemoss</name>
    <dbReference type="NCBI Taxonomy" id="88036"/>
    <lineage>
        <taxon>Eukaryota</taxon>
        <taxon>Viridiplantae</taxon>
        <taxon>Streptophyta</taxon>
        <taxon>Embryophyta</taxon>
        <taxon>Tracheophyta</taxon>
        <taxon>Lycopodiopsida</taxon>
        <taxon>Selaginellales</taxon>
        <taxon>Selaginellaceae</taxon>
        <taxon>Selaginella</taxon>
    </lineage>
</organism>
<evidence type="ECO:0000313" key="11">
    <source>
        <dbReference type="Proteomes" id="UP000001514"/>
    </source>
</evidence>
<evidence type="ECO:0000256" key="6">
    <source>
        <dbReference type="ARBA" id="ARBA00023295"/>
    </source>
</evidence>
<dbReference type="InterPro" id="IPR012334">
    <property type="entry name" value="Pectin_lyas_fold"/>
</dbReference>
<dbReference type="PANTHER" id="PTHR31375">
    <property type="match status" value="1"/>
</dbReference>
<dbReference type="PROSITE" id="PS00502">
    <property type="entry name" value="POLYGALACTURONASE"/>
    <property type="match status" value="1"/>
</dbReference>
<dbReference type="InParanoid" id="D8S8U4"/>
<keyword evidence="7" id="KW-0961">Cell wall biogenesis/degradation</keyword>
<dbReference type="GO" id="GO:0071555">
    <property type="term" value="P:cell wall organization"/>
    <property type="evidence" value="ECO:0007669"/>
    <property type="project" value="UniProtKB-KW"/>
</dbReference>
<dbReference type="OMA" id="CENVMFA"/>
<keyword evidence="6 9" id="KW-0326">Glycosidase</keyword>
<dbReference type="EMBL" id="GL377607">
    <property type="protein sequence ID" value="EFJ19226.1"/>
    <property type="molecule type" value="Genomic_DNA"/>
</dbReference>
<sequence>MIARGVADLSELSPALSPEGASYDPREFNVVEFGARGDGLSDDSQAFLAAWKRACHTENATMLVPGGKAFVVNYLLLTGPCATNLRLKIDGIVLADTRDMIHWSNITTWISIARVYDFSVEGYGIIDGQGEEWWRISCRRNSSYVSDSSYRLYSFLTFDSSANITIQDLKFVNSPQMHLAIEESSNVSIKGVEILAPHDSPNTDGIHLHMSNNVSIEKCIIGTGDDCISIAKNTSNVVIREIICGPGHGISIGSLGRNKTPEFVSNVKVENSILESTKYGLRIKTWQGGQGFASNFSYYNVVMMNVLQPIIIDQYYCDGNSSFSCGTEELDAVKVSNVSYSNIMGTSASSVALRFQCSLGNPCYNLVLENVFLNLSNGSTPSAFCLNAFGQNKGLVVPNSCLNSSLAWQQ</sequence>
<dbReference type="eggNOG" id="ENOG502S4WW">
    <property type="taxonomic scope" value="Eukaryota"/>
</dbReference>
<dbReference type="AlphaFoldDB" id="D8S8U4"/>
<dbReference type="InterPro" id="IPR000743">
    <property type="entry name" value="Glyco_hydro_28"/>
</dbReference>